<feature type="compositionally biased region" description="Low complexity" evidence="2">
    <location>
        <begin position="572"/>
        <end position="587"/>
    </location>
</feature>
<feature type="compositionally biased region" description="Basic and acidic residues" evidence="2">
    <location>
        <begin position="251"/>
        <end position="266"/>
    </location>
</feature>
<feature type="compositionally biased region" description="Polar residues" evidence="2">
    <location>
        <begin position="490"/>
        <end position="500"/>
    </location>
</feature>
<dbReference type="PANTHER" id="PTHR22100">
    <property type="entry name" value="WINGS APART-LIKE PROTEIN HOMOLOG"/>
    <property type="match status" value="1"/>
</dbReference>
<evidence type="ECO:0000313" key="7">
    <source>
        <dbReference type="RefSeq" id="XP_032814773.1"/>
    </source>
</evidence>
<feature type="region of interest" description="Disordered" evidence="2">
    <location>
        <begin position="1344"/>
        <end position="1450"/>
    </location>
</feature>
<gene>
    <name evidence="5 6 7" type="primary">WAPL</name>
</gene>
<feature type="compositionally biased region" description="Basic and acidic residues" evidence="2">
    <location>
        <begin position="750"/>
        <end position="763"/>
    </location>
</feature>
<accession>A0AAJ7TDB1</accession>
<evidence type="ECO:0000313" key="5">
    <source>
        <dbReference type="RefSeq" id="XP_032814771.1"/>
    </source>
</evidence>
<feature type="compositionally biased region" description="Low complexity" evidence="2">
    <location>
        <begin position="100"/>
        <end position="122"/>
    </location>
</feature>
<dbReference type="InterPro" id="IPR016024">
    <property type="entry name" value="ARM-type_fold"/>
</dbReference>
<name>A0AAJ7TDB1_PETMA</name>
<sequence>MASRYGRTYSRKQQSPGAPSRFDELLGSKTSPEAGGWRERALDAFTDDETSTPSAATALATAVPAKRRRLDSGDSDSCEASVAEAACRPKSRRGRGGGQPAATGGAAASAAAAAATPTASGRGKAEQKHEAKVPGRGRGAGVHAAKAAAAPCGSKAERGGAGGGVQAAKPSGEARLKPQPKAAEPSNGGTQGAGDNPGARKNSRFSCMKDIFDSDEENENQNGLLSWTDKYPKALSGKGKLWHAGKGITVDAKKDESPIEKDRPVDDVEMTDELALEPDSQTVTEQKPPAISHERPSKTLDHTKNQFDAARQEKDSSCNHVSVAVKSTNVPEHNATNSTRCKVSKLEAEQNLADGEAETNLSSESKGTAKRGKESSNTSQTNLKEPPEKLSKKPHAGELVKTVTKGTKGSNDKGSTAGKRKPKPDNFAQGANADTEKAPAASSAPPKAAETAVEPDEDLSFRASSCRTYSRPGRKSDSPVDGLLGDSKLPPQSQKDLTWNPQVEVAFPKACASRDPITLPNSFFSPTGVTLQEVGEPPKPSTATAPPVVAVDSALAVRKASAGAAGSGAGGPASVRGGCAAAGGARRPSGRGGSSSKRQAKLEMFGFEDDSDGEEGGSSEGAAPCAAYKIKYFGFDEMVEEEGEDIPAVEVKARGGAGDWWCSSTDATGEASSTVATSQDSLQSSQESTTSRDTDILESGSEEGAWSACSRSGSIAKHNAERKNEDGKKLIFHSPKKPLGKAVYNARHWNHPEEEMKAPRLDRASSAPASVGREREREREKEHERGERKVLGELESRREGDARPGKDGERRADAASPEGSTRRGEEKQHPAEVTAAQGNAEQEGTAPSGETEQGERSVFKEPPPPPPARLRRIACPSQDSDEGVSSLKCHKEDKELYTVVRQVKHFNEVLEFGETQEYTDDVEYLMSGLKPRQPLSTRCLSVISLAMKCAMPGFRMHLRAHGQVAKVFKLLIDAQENQNLALCTAALMYVLSRDRLNMDLDRGCLELLIRLLEMEGGGAGGTAEEDAGGRKGAVVGAGGAAAARAADIREGDRLRERIRKLCEKVHNRHLDLENMTTGHLAMETLLSLTSRRAGDWFKEELRLLGGLDHIVDKVADCAEKLRSADRGAEEKLVDSLRGAERCLRVLESVTVHNPENQGYLIAYQDSQLIVSTARVLGLCEVLLLRKERAETRNEEGTVNNAGAEWSPLLKALEGCLRASFGVLLNLTHDNEWGSTKAGEQDRLVGSVLGCVLHVPSLLPAEQRFDIRVLGLALLVNLVELSARNRQCLVAMETEGVSADSSCIADTGPGCCVPALEALVQLYLQREHAAQLAETQTDDIIKGAMKTAASSQPGGAAAPAAEGATTSSASLPSSTTTATTQQEQQQQLELQQQQQQQTQQQKQQHRGSDPDGEWHESESGLEWVEASPEPGRTGRPGDIRSAKQAAAAAEEEEMDTLKKALAQAGKHMEDCIVASYTALVLGCLCHESPTTVQTIRECLPKGDFSSMTEMLQKFLCFMNLTSTVGTTGQKSIARVIECLERC</sequence>
<dbReference type="Proteomes" id="UP001318040">
    <property type="component" value="Chromosome 22"/>
</dbReference>
<feature type="compositionally biased region" description="Basic and acidic residues" evidence="2">
    <location>
        <begin position="292"/>
        <end position="317"/>
    </location>
</feature>
<feature type="region of interest" description="Disordered" evidence="2">
    <location>
        <begin position="1"/>
        <end position="225"/>
    </location>
</feature>
<feature type="region of interest" description="Disordered" evidence="2">
    <location>
        <begin position="657"/>
        <end position="887"/>
    </location>
</feature>
<proteinExistence type="inferred from homology"/>
<dbReference type="InterPro" id="IPR039874">
    <property type="entry name" value="WAPL"/>
</dbReference>
<protein>
    <submittedName>
        <fullName evidence="5 6">Wings apart-like protein homolog</fullName>
    </submittedName>
</protein>
<dbReference type="Gene3D" id="1.25.10.10">
    <property type="entry name" value="Leucine-rich Repeat Variant"/>
    <property type="match status" value="2"/>
</dbReference>
<feature type="compositionally biased region" description="Polar residues" evidence="2">
    <location>
        <begin position="325"/>
        <end position="341"/>
    </location>
</feature>
<feature type="compositionally biased region" description="Basic and acidic residues" evidence="2">
    <location>
        <begin position="772"/>
        <end position="813"/>
    </location>
</feature>
<dbReference type="KEGG" id="pmrn:116944931"/>
<dbReference type="SUPFAM" id="SSF48371">
    <property type="entry name" value="ARM repeat"/>
    <property type="match status" value="1"/>
</dbReference>
<feature type="compositionally biased region" description="Low complexity" evidence="2">
    <location>
        <begin position="141"/>
        <end position="154"/>
    </location>
</feature>
<feature type="compositionally biased region" description="Low complexity" evidence="2">
    <location>
        <begin position="438"/>
        <end position="452"/>
    </location>
</feature>
<feature type="compositionally biased region" description="Acidic residues" evidence="2">
    <location>
        <begin position="267"/>
        <end position="276"/>
    </location>
</feature>
<evidence type="ECO:0000256" key="1">
    <source>
        <dbReference type="ARBA" id="ARBA00006854"/>
    </source>
</evidence>
<dbReference type="RefSeq" id="XP_032814771.1">
    <property type="nucleotide sequence ID" value="XM_032958880.1"/>
</dbReference>
<feature type="domain" description="WAPL" evidence="3">
    <location>
        <begin position="890"/>
        <end position="1520"/>
    </location>
</feature>
<evidence type="ECO:0000259" key="3">
    <source>
        <dbReference type="PROSITE" id="PS51271"/>
    </source>
</evidence>
<organism evidence="4 5">
    <name type="scientific">Petromyzon marinus</name>
    <name type="common">Sea lamprey</name>
    <dbReference type="NCBI Taxonomy" id="7757"/>
    <lineage>
        <taxon>Eukaryota</taxon>
        <taxon>Metazoa</taxon>
        <taxon>Chordata</taxon>
        <taxon>Craniata</taxon>
        <taxon>Vertebrata</taxon>
        <taxon>Cyclostomata</taxon>
        <taxon>Hyperoartia</taxon>
        <taxon>Petromyzontiformes</taxon>
        <taxon>Petromyzontidae</taxon>
        <taxon>Petromyzon</taxon>
    </lineage>
</organism>
<feature type="region of interest" description="Disordered" evidence="2">
    <location>
        <begin position="251"/>
        <end position="500"/>
    </location>
</feature>
<reference evidence="5 6" key="1">
    <citation type="submission" date="2025-04" db="UniProtKB">
        <authorList>
            <consortium name="RefSeq"/>
        </authorList>
    </citation>
    <scope>IDENTIFICATION</scope>
    <source>
        <tissue evidence="5 6">Sperm</tissue>
    </source>
</reference>
<dbReference type="RefSeq" id="XP_032814773.1">
    <property type="nucleotide sequence ID" value="XM_032958882.1"/>
</dbReference>
<feature type="compositionally biased region" description="Basic and acidic residues" evidence="2">
    <location>
        <begin position="123"/>
        <end position="133"/>
    </location>
</feature>
<feature type="compositionally biased region" description="Polar residues" evidence="2">
    <location>
        <begin position="404"/>
        <end position="414"/>
    </location>
</feature>
<evidence type="ECO:0000313" key="4">
    <source>
        <dbReference type="Proteomes" id="UP001318040"/>
    </source>
</evidence>
<feature type="region of interest" description="Disordered" evidence="2">
    <location>
        <begin position="561"/>
        <end position="622"/>
    </location>
</feature>
<dbReference type="InterPro" id="IPR012502">
    <property type="entry name" value="WAPL_dom"/>
</dbReference>
<evidence type="ECO:0000256" key="2">
    <source>
        <dbReference type="SAM" id="MobiDB-lite"/>
    </source>
</evidence>
<feature type="compositionally biased region" description="Low complexity" evidence="2">
    <location>
        <begin position="51"/>
        <end position="64"/>
    </location>
</feature>
<evidence type="ECO:0000313" key="6">
    <source>
        <dbReference type="RefSeq" id="XP_032814772.1"/>
    </source>
</evidence>
<dbReference type="InterPro" id="IPR022771">
    <property type="entry name" value="WAPL_C"/>
</dbReference>
<feature type="compositionally biased region" description="Acidic residues" evidence="2">
    <location>
        <begin position="606"/>
        <end position="617"/>
    </location>
</feature>
<dbReference type="InterPro" id="IPR011989">
    <property type="entry name" value="ARM-like"/>
</dbReference>
<feature type="compositionally biased region" description="Basic and acidic residues" evidence="2">
    <location>
        <begin position="718"/>
        <end position="729"/>
    </location>
</feature>
<feature type="compositionally biased region" description="Low complexity" evidence="2">
    <location>
        <begin position="1346"/>
        <end position="1401"/>
    </location>
</feature>
<feature type="compositionally biased region" description="Basic and acidic residues" evidence="2">
    <location>
        <begin position="820"/>
        <end position="830"/>
    </location>
</feature>
<dbReference type="Pfam" id="PF07814">
    <property type="entry name" value="WAPL"/>
    <property type="match status" value="1"/>
</dbReference>
<comment type="similarity">
    <text evidence="1">Belongs to the WAPL family.</text>
</comment>
<feature type="compositionally biased region" description="Basic and acidic residues" evidence="2">
    <location>
        <begin position="1405"/>
        <end position="1417"/>
    </location>
</feature>
<keyword evidence="4" id="KW-1185">Reference proteome</keyword>
<dbReference type="RefSeq" id="XP_032814772.1">
    <property type="nucleotide sequence ID" value="XM_032958881.1"/>
</dbReference>
<feature type="compositionally biased region" description="Basic and acidic residues" evidence="2">
    <location>
        <begin position="385"/>
        <end position="398"/>
    </location>
</feature>
<feature type="compositionally biased region" description="Polar residues" evidence="2">
    <location>
        <begin position="662"/>
        <end position="689"/>
    </location>
</feature>
<dbReference type="PROSITE" id="PS51271">
    <property type="entry name" value="WAPL"/>
    <property type="match status" value="1"/>
</dbReference>
<feature type="compositionally biased region" description="Basic residues" evidence="2">
    <location>
        <begin position="730"/>
        <end position="739"/>
    </location>
</feature>
<dbReference type="PANTHER" id="PTHR22100:SF13">
    <property type="entry name" value="WINGS APART-LIKE PROTEIN HOMOLOG"/>
    <property type="match status" value="1"/>
</dbReference>